<protein>
    <submittedName>
        <fullName evidence="7">FAD-dependent oxidoreductase</fullName>
    </submittedName>
</protein>
<evidence type="ECO:0000256" key="3">
    <source>
        <dbReference type="ARBA" id="ARBA00022827"/>
    </source>
</evidence>
<evidence type="ECO:0000259" key="6">
    <source>
        <dbReference type="Pfam" id="PF01266"/>
    </source>
</evidence>
<comment type="cofactor">
    <cofactor evidence="1">
        <name>FAD</name>
        <dbReference type="ChEBI" id="CHEBI:57692"/>
    </cofactor>
</comment>
<feature type="signal peptide" evidence="5">
    <location>
        <begin position="1"/>
        <end position="35"/>
    </location>
</feature>
<feature type="domain" description="FAD dependent oxidoreductase" evidence="6">
    <location>
        <begin position="52"/>
        <end position="396"/>
    </location>
</feature>
<keyword evidence="2" id="KW-0285">Flavoprotein</keyword>
<keyword evidence="8" id="KW-1185">Reference proteome</keyword>
<dbReference type="InterPro" id="IPR045170">
    <property type="entry name" value="MTOX"/>
</dbReference>
<organism evidence="7 8">
    <name type="scientific">Novosphingobium mangrovi</name>
    <name type="common">ex Hu et al. 2023</name>
    <dbReference type="NCBI Taxonomy" id="2930094"/>
    <lineage>
        <taxon>Bacteria</taxon>
        <taxon>Pseudomonadati</taxon>
        <taxon>Pseudomonadota</taxon>
        <taxon>Alphaproteobacteria</taxon>
        <taxon>Sphingomonadales</taxon>
        <taxon>Sphingomonadaceae</taxon>
        <taxon>Novosphingobium</taxon>
    </lineage>
</organism>
<evidence type="ECO:0000313" key="8">
    <source>
        <dbReference type="Proteomes" id="UP001162802"/>
    </source>
</evidence>
<feature type="chain" id="PRO_5046978468" evidence="5">
    <location>
        <begin position="36"/>
        <end position="421"/>
    </location>
</feature>
<dbReference type="InterPro" id="IPR006311">
    <property type="entry name" value="TAT_signal"/>
</dbReference>
<evidence type="ECO:0000313" key="7">
    <source>
        <dbReference type="EMBL" id="MCJ1961300.1"/>
    </source>
</evidence>
<reference evidence="7" key="1">
    <citation type="submission" date="2022-03" db="EMBL/GenBank/DDBJ databases">
        <title>Identification of a novel bacterium isolated from mangrove sediments.</title>
        <authorList>
            <person name="Pan X."/>
        </authorList>
    </citation>
    <scope>NUCLEOTIDE SEQUENCE</scope>
    <source>
        <strain evidence="7">B2637</strain>
    </source>
</reference>
<name>A0ABT0ADN1_9SPHN</name>
<sequence>MSDTPSPALTRRGLLATGAGLSAAAALSASSSASAQVSARPGAPAINRNLPDVAVVGAGAFGGWAALSLREAGAKVTLVDAYGPGNPRASSGDESRLLRLSYGPREIYTRWARRAQTLWEQRQEEFGTRLFYPNGSLRTMSADALAEQRALFDRLSVPYEVLSPDEVHARWPQVDFSEYETVFYEPTGGIVKAREAMVAASEAFMHKGGTMKIGHAKPAPAGSSAPLTVDGEPLACGSALFACGPWLPRVFPELLGDRIVTPRREIFYVGSPIDDHRYRWEHLPNIADSHTYTAADVDYGTKIAANLRDVPMDPDEGDRMASGFLRAQVEDYVARRFPGLVGQPIVATRVCQVELSDNGHFIIDRHPDLPGVWVAGGGSGHAFKMGPTIGEYLAARVLDQPGDSATDALFSLASHKARTHE</sequence>
<evidence type="ECO:0000256" key="2">
    <source>
        <dbReference type="ARBA" id="ARBA00022630"/>
    </source>
</evidence>
<dbReference type="PANTHER" id="PTHR10961">
    <property type="entry name" value="PEROXISOMAL SARCOSINE OXIDASE"/>
    <property type="match status" value="1"/>
</dbReference>
<dbReference type="Proteomes" id="UP001162802">
    <property type="component" value="Unassembled WGS sequence"/>
</dbReference>
<accession>A0ABT0ADN1</accession>
<evidence type="ECO:0000256" key="5">
    <source>
        <dbReference type="SAM" id="SignalP"/>
    </source>
</evidence>
<dbReference type="InterPro" id="IPR006076">
    <property type="entry name" value="FAD-dep_OxRdtase"/>
</dbReference>
<keyword evidence="3" id="KW-0274">FAD</keyword>
<dbReference type="InterPro" id="IPR036188">
    <property type="entry name" value="FAD/NAD-bd_sf"/>
</dbReference>
<proteinExistence type="predicted"/>
<dbReference type="EMBL" id="JALHAT010000018">
    <property type="protein sequence ID" value="MCJ1961300.1"/>
    <property type="molecule type" value="Genomic_DNA"/>
</dbReference>
<dbReference type="RefSeq" id="WP_243800243.1">
    <property type="nucleotide sequence ID" value="NZ_JALHAT010000018.1"/>
</dbReference>
<keyword evidence="5" id="KW-0732">Signal</keyword>
<dbReference type="PANTHER" id="PTHR10961:SF7">
    <property type="entry name" value="FAD DEPENDENT OXIDOREDUCTASE DOMAIN-CONTAINING PROTEIN"/>
    <property type="match status" value="1"/>
</dbReference>
<evidence type="ECO:0000256" key="1">
    <source>
        <dbReference type="ARBA" id="ARBA00001974"/>
    </source>
</evidence>
<evidence type="ECO:0000256" key="4">
    <source>
        <dbReference type="ARBA" id="ARBA00023002"/>
    </source>
</evidence>
<comment type="caution">
    <text evidence="7">The sequence shown here is derived from an EMBL/GenBank/DDBJ whole genome shotgun (WGS) entry which is preliminary data.</text>
</comment>
<dbReference type="PROSITE" id="PS51318">
    <property type="entry name" value="TAT"/>
    <property type="match status" value="1"/>
</dbReference>
<gene>
    <name evidence="7" type="ORF">MTR65_11455</name>
</gene>
<dbReference type="Pfam" id="PF01266">
    <property type="entry name" value="DAO"/>
    <property type="match status" value="1"/>
</dbReference>
<dbReference type="Gene3D" id="3.30.9.10">
    <property type="entry name" value="D-Amino Acid Oxidase, subunit A, domain 2"/>
    <property type="match status" value="1"/>
</dbReference>
<dbReference type="Gene3D" id="3.50.50.60">
    <property type="entry name" value="FAD/NAD(P)-binding domain"/>
    <property type="match status" value="1"/>
</dbReference>
<dbReference type="SUPFAM" id="SSF51905">
    <property type="entry name" value="FAD/NAD(P)-binding domain"/>
    <property type="match status" value="1"/>
</dbReference>
<keyword evidence="4" id="KW-0560">Oxidoreductase</keyword>